<protein>
    <submittedName>
        <fullName evidence="5">Putative immunoglobulin-blocking virulence protein</fullName>
    </submittedName>
</protein>
<dbReference type="InterPro" id="IPR030942">
    <property type="entry name" value="Mycoplas_M_dom"/>
</dbReference>
<feature type="region of interest" description="Disordered" evidence="1">
    <location>
        <begin position="280"/>
        <end position="317"/>
    </location>
</feature>
<dbReference type="AlphaFoldDB" id="A0A2Z4NCV9"/>
<dbReference type="Pfam" id="PF26360">
    <property type="entry name" value="MIB_M1"/>
    <property type="match status" value="1"/>
</dbReference>
<organism evidence="5 6">
    <name type="scientific">[Mycoplasma] anseris</name>
    <dbReference type="NCBI Taxonomy" id="92400"/>
    <lineage>
        <taxon>Bacteria</taxon>
        <taxon>Bacillati</taxon>
        <taxon>Mycoplasmatota</taxon>
        <taxon>Mycoplasmoidales</taxon>
        <taxon>Metamycoplasmataceae</taxon>
        <taxon>Metamycoplasma</taxon>
    </lineage>
</organism>
<keyword evidence="2" id="KW-1133">Transmembrane helix</keyword>
<keyword evidence="6" id="KW-1185">Reference proteome</keyword>
<accession>A0A2Z4NCV9</accession>
<sequence length="1113" mass="126944">MTIAKKKKILKILLFTSLGAASVGIIGTLIYATKNANNASQNINTAFREDDPKLNKNDVVIKKEQNSNTDSNLTPIKKDEIITTLIFKHNNEILFTKKVSQPKDENTKIDIKAYIPTGWILDPEFYPNNEIEIQNGNENSIQIKKESVSYETSIVFVLDNKVFSTISIKTTNNETIDLEKYIPKGYKFKDDKVYKLEIGVTNRIPIEKILIRHTTTLIYKYNQGVVAREVVETLNDEKIDYLKYLPKGYEIDKNINNEINIILDNENNIFIRPSAIIDPSINNPDKKDPTELPEQPEDKNNEIYTPVNPSEKPKEKSEEVNKIKTILRFTLSTDDSVISEVELETSDNEVLDFNVYVPTGFIIDKAKYASSEGIPTIEKGKINTIFIIQEKKVITTTLKFFLNGSQFGETLTFKSLENEPLNTKPSSVLPEGYKLEENQNDELQIGIENRLNITKIIYEHTTKILFKEGNVLVESKSIKTIGEETIDVHRHIPNGYELDESKPLNIVIDQENTIYIKRIPAPKPEPKPIPNPKPNPKPDVSTLAPRNTSGVYVTSNYAPEINETTMKPTNPKALSAEAVRAIEKDISDLDDIYNVIKDVSDWASFDKTKLNELIRKLGLTGHTAENFKEFVHMLLNPEDFPNLYKQRMYMTKTEFEKAISGYKRDYMKFANKGMKPVMEFWQHWPSISGGGVWTYADEADNPVLNKYIEFNKNRYFSSDSKWMRTSGDLLKGDYKGWNKTEATKNYADIDTTGYDPYNPRIPRGDGIKVYEYRPNADNNTVADKNQKIYMAWLDASNPKGYAKFLDFITKHKEITAVTIENIGLLDKNQEFDYLLSKLPNHVKKLTLFFETSNTQSISALKNKHLDDVEILTKSPNVSSSKGIEPLWGIDPIGFRYTKNVSFDYNNNSSGEYASNTTRAGSIQFNIIRPSASDTEAEVKEAFRIAYVTKKDWKIFQGSFGDGSWPTWIDLSLQPNFRSLKGLELANKVFYNLKLHNDSEIFTVTSDDIHLQQWDKLIVRGPDRAKLTFDNPNVNALYIKGLAYNLPANYNPQFFGLFEAGKDVFDTLYVDNQAMKDAIMNTQAWRSFGSHFRNGIRIIESSNNDNSGDLDNGI</sequence>
<feature type="compositionally biased region" description="Basic and acidic residues" evidence="1">
    <location>
        <begin position="284"/>
        <end position="301"/>
    </location>
</feature>
<dbReference type="Proteomes" id="UP000250218">
    <property type="component" value="Chromosome"/>
</dbReference>
<dbReference type="Pfam" id="PF26364">
    <property type="entry name" value="MIB_M2"/>
    <property type="match status" value="1"/>
</dbReference>
<dbReference type="EMBL" id="CP030140">
    <property type="protein sequence ID" value="AWX69390.1"/>
    <property type="molecule type" value="Genomic_DNA"/>
</dbReference>
<feature type="region of interest" description="Disordered" evidence="1">
    <location>
        <begin position="519"/>
        <end position="546"/>
    </location>
</feature>
<keyword evidence="2" id="KW-0812">Transmembrane</keyword>
<feature type="transmembrane region" description="Helical" evidence="2">
    <location>
        <begin position="12"/>
        <end position="32"/>
    </location>
</feature>
<dbReference type="NCBIfam" id="TIGR04524">
    <property type="entry name" value="mycoplas_M_dom"/>
    <property type="match status" value="1"/>
</dbReference>
<evidence type="ECO:0000256" key="1">
    <source>
        <dbReference type="SAM" id="MobiDB-lite"/>
    </source>
</evidence>
<gene>
    <name evidence="5" type="ORF">DP065_01310</name>
</gene>
<evidence type="ECO:0000259" key="4">
    <source>
        <dbReference type="Pfam" id="PF26364"/>
    </source>
</evidence>
<dbReference type="InterPro" id="IPR058860">
    <property type="entry name" value="MIB_M2"/>
</dbReference>
<keyword evidence="2" id="KW-0472">Membrane</keyword>
<evidence type="ECO:0000313" key="6">
    <source>
        <dbReference type="Proteomes" id="UP000250218"/>
    </source>
</evidence>
<feature type="domain" description="IgG-blocking virulence" evidence="3">
    <location>
        <begin position="709"/>
        <end position="909"/>
    </location>
</feature>
<feature type="domain" description="Mycoplasma immunoglobulin binding protein M2" evidence="4">
    <location>
        <begin position="924"/>
        <end position="1084"/>
    </location>
</feature>
<feature type="compositionally biased region" description="Pro residues" evidence="1">
    <location>
        <begin position="521"/>
        <end position="537"/>
    </location>
</feature>
<dbReference type="KEGG" id="mane:DP065_01310"/>
<dbReference type="InterPro" id="IPR030941">
    <property type="entry name" value="Predic_Ig_block"/>
</dbReference>
<dbReference type="RefSeq" id="WP_033179007.1">
    <property type="nucleotide sequence ID" value="NZ_CP030140.1"/>
</dbReference>
<name>A0A2Z4NCV9_9BACT</name>
<reference evidence="6" key="1">
    <citation type="submission" date="2018-06" db="EMBL/GenBank/DDBJ databases">
        <title>Complete genome sequences of Mycoplasma anatis, M. anseris and M. cloacale type strains.</title>
        <authorList>
            <person name="Grozner D."/>
            <person name="Forro B."/>
            <person name="Sulyok K.M."/>
            <person name="Marton S."/>
            <person name="Kreizinger Z."/>
            <person name="Banyai K."/>
            <person name="Gyuranecz M."/>
        </authorList>
    </citation>
    <scope>NUCLEOTIDE SEQUENCE [LARGE SCALE GENOMIC DNA]</scope>
    <source>
        <strain evidence="6">ATCC 49234</strain>
    </source>
</reference>
<proteinExistence type="predicted"/>
<evidence type="ECO:0000313" key="5">
    <source>
        <dbReference type="EMBL" id="AWX69390.1"/>
    </source>
</evidence>
<dbReference type="NCBIfam" id="TIGR04526">
    <property type="entry name" value="predic_Ig_block"/>
    <property type="match status" value="1"/>
</dbReference>
<evidence type="ECO:0000259" key="3">
    <source>
        <dbReference type="Pfam" id="PF26360"/>
    </source>
</evidence>
<evidence type="ECO:0000256" key="2">
    <source>
        <dbReference type="SAM" id="Phobius"/>
    </source>
</evidence>